<name>A0A9P4QP65_9PLEO</name>
<proteinExistence type="predicted"/>
<gene>
    <name evidence="1" type="ORF">EJ04DRAFT_591383</name>
</gene>
<dbReference type="Proteomes" id="UP000799444">
    <property type="component" value="Unassembled WGS sequence"/>
</dbReference>
<evidence type="ECO:0000313" key="1">
    <source>
        <dbReference type="EMBL" id="KAF2728539.1"/>
    </source>
</evidence>
<accession>A0A9P4QP65</accession>
<sequence>MSIDGLKPLSALAAIPGLAHPLPSMLCVEEKVKDALASLSPAQAARSEDFERGTLGDCRQLLPVTYRVSSRTSDPRKASTRALQKDTVPGSALYFAKRGLQPSRDLLAIADDLSNAKNLPAAVYETLWDSTDSSYGTESFQGLRRLVQDCETAERIQPVFDDIARLEDIIAKSTCTLRLNLLILSHAVEWTAPKLSKEELAPGVGRKTVAIEKIVAHCDGFEPARIRRLVKRHRNYL</sequence>
<organism evidence="1 2">
    <name type="scientific">Polyplosphaeria fusca</name>
    <dbReference type="NCBI Taxonomy" id="682080"/>
    <lineage>
        <taxon>Eukaryota</taxon>
        <taxon>Fungi</taxon>
        <taxon>Dikarya</taxon>
        <taxon>Ascomycota</taxon>
        <taxon>Pezizomycotina</taxon>
        <taxon>Dothideomycetes</taxon>
        <taxon>Pleosporomycetidae</taxon>
        <taxon>Pleosporales</taxon>
        <taxon>Tetraplosphaeriaceae</taxon>
        <taxon>Polyplosphaeria</taxon>
    </lineage>
</organism>
<dbReference type="EMBL" id="ML996276">
    <property type="protein sequence ID" value="KAF2728539.1"/>
    <property type="molecule type" value="Genomic_DNA"/>
</dbReference>
<comment type="caution">
    <text evidence="1">The sequence shown here is derived from an EMBL/GenBank/DDBJ whole genome shotgun (WGS) entry which is preliminary data.</text>
</comment>
<keyword evidence="2" id="KW-1185">Reference proteome</keyword>
<reference evidence="1" key="1">
    <citation type="journal article" date="2020" name="Stud. Mycol.">
        <title>101 Dothideomycetes genomes: a test case for predicting lifestyles and emergence of pathogens.</title>
        <authorList>
            <person name="Haridas S."/>
            <person name="Albert R."/>
            <person name="Binder M."/>
            <person name="Bloem J."/>
            <person name="Labutti K."/>
            <person name="Salamov A."/>
            <person name="Andreopoulos B."/>
            <person name="Baker S."/>
            <person name="Barry K."/>
            <person name="Bills G."/>
            <person name="Bluhm B."/>
            <person name="Cannon C."/>
            <person name="Castanera R."/>
            <person name="Culley D."/>
            <person name="Daum C."/>
            <person name="Ezra D."/>
            <person name="Gonzalez J."/>
            <person name="Henrissat B."/>
            <person name="Kuo A."/>
            <person name="Liang C."/>
            <person name="Lipzen A."/>
            <person name="Lutzoni F."/>
            <person name="Magnuson J."/>
            <person name="Mondo S."/>
            <person name="Nolan M."/>
            <person name="Ohm R."/>
            <person name="Pangilinan J."/>
            <person name="Park H.-J."/>
            <person name="Ramirez L."/>
            <person name="Alfaro M."/>
            <person name="Sun H."/>
            <person name="Tritt A."/>
            <person name="Yoshinaga Y."/>
            <person name="Zwiers L.-H."/>
            <person name="Turgeon B."/>
            <person name="Goodwin S."/>
            <person name="Spatafora J."/>
            <person name="Crous P."/>
            <person name="Grigoriev I."/>
        </authorList>
    </citation>
    <scope>NUCLEOTIDE SEQUENCE</scope>
    <source>
        <strain evidence="1">CBS 125425</strain>
    </source>
</reference>
<protein>
    <submittedName>
        <fullName evidence="1">Uncharacterized protein</fullName>
    </submittedName>
</protein>
<evidence type="ECO:0000313" key="2">
    <source>
        <dbReference type="Proteomes" id="UP000799444"/>
    </source>
</evidence>
<dbReference type="AlphaFoldDB" id="A0A9P4QP65"/>